<accession>A0A927EA76</accession>
<dbReference type="InterPro" id="IPR011057">
    <property type="entry name" value="Mss4-like_sf"/>
</dbReference>
<dbReference type="PANTHER" id="PTHR33337">
    <property type="entry name" value="GFA DOMAIN-CONTAINING PROTEIN"/>
    <property type="match status" value="1"/>
</dbReference>
<proteinExistence type="inferred from homology"/>
<evidence type="ECO:0000259" key="5">
    <source>
        <dbReference type="PROSITE" id="PS51891"/>
    </source>
</evidence>
<keyword evidence="3" id="KW-0862">Zinc</keyword>
<dbReference type="SUPFAM" id="SSF51316">
    <property type="entry name" value="Mss4-like"/>
    <property type="match status" value="1"/>
</dbReference>
<keyword evidence="7" id="KW-1185">Reference proteome</keyword>
<dbReference type="PANTHER" id="PTHR33337:SF40">
    <property type="entry name" value="CENP-V_GFA DOMAIN-CONTAINING PROTEIN-RELATED"/>
    <property type="match status" value="1"/>
</dbReference>
<feature type="domain" description="CENP-V/GFA" evidence="5">
    <location>
        <begin position="8"/>
        <end position="107"/>
    </location>
</feature>
<gene>
    <name evidence="6" type="ORF">IED13_05080</name>
</gene>
<evidence type="ECO:0000313" key="6">
    <source>
        <dbReference type="EMBL" id="MBD3845059.1"/>
    </source>
</evidence>
<dbReference type="RefSeq" id="WP_191123559.1">
    <property type="nucleotide sequence ID" value="NZ_JACXWY010000002.1"/>
</dbReference>
<dbReference type="Pfam" id="PF04828">
    <property type="entry name" value="GFA"/>
    <property type="match status" value="1"/>
</dbReference>
<dbReference type="PROSITE" id="PS51891">
    <property type="entry name" value="CENP_V_GFA"/>
    <property type="match status" value="1"/>
</dbReference>
<evidence type="ECO:0000313" key="7">
    <source>
        <dbReference type="Proteomes" id="UP000619295"/>
    </source>
</evidence>
<evidence type="ECO:0000256" key="4">
    <source>
        <dbReference type="ARBA" id="ARBA00023239"/>
    </source>
</evidence>
<dbReference type="GO" id="GO:0046872">
    <property type="term" value="F:metal ion binding"/>
    <property type="evidence" value="ECO:0007669"/>
    <property type="project" value="UniProtKB-KW"/>
</dbReference>
<name>A0A927EA76_9HYPH</name>
<dbReference type="Proteomes" id="UP000619295">
    <property type="component" value="Unassembled WGS sequence"/>
</dbReference>
<keyword evidence="4" id="KW-0456">Lyase</keyword>
<dbReference type="AlphaFoldDB" id="A0A927EA76"/>
<protein>
    <submittedName>
        <fullName evidence="6">GFA family protein</fullName>
    </submittedName>
</protein>
<dbReference type="GO" id="GO:0016846">
    <property type="term" value="F:carbon-sulfur lyase activity"/>
    <property type="evidence" value="ECO:0007669"/>
    <property type="project" value="InterPro"/>
</dbReference>
<dbReference type="Gene3D" id="3.90.1590.10">
    <property type="entry name" value="glutathione-dependent formaldehyde- activating enzyme (gfa)"/>
    <property type="match status" value="1"/>
</dbReference>
<comment type="caution">
    <text evidence="6">The sequence shown here is derived from an EMBL/GenBank/DDBJ whole genome shotgun (WGS) entry which is preliminary data.</text>
</comment>
<evidence type="ECO:0000256" key="1">
    <source>
        <dbReference type="ARBA" id="ARBA00005495"/>
    </source>
</evidence>
<dbReference type="EMBL" id="JACXWY010000002">
    <property type="protein sequence ID" value="MBD3845059.1"/>
    <property type="molecule type" value="Genomic_DNA"/>
</dbReference>
<dbReference type="InterPro" id="IPR006913">
    <property type="entry name" value="CENP-V/GFA"/>
</dbReference>
<evidence type="ECO:0000256" key="3">
    <source>
        <dbReference type="ARBA" id="ARBA00022833"/>
    </source>
</evidence>
<organism evidence="6 7">
    <name type="scientific">Bosea spartocytisi</name>
    <dbReference type="NCBI Taxonomy" id="2773451"/>
    <lineage>
        <taxon>Bacteria</taxon>
        <taxon>Pseudomonadati</taxon>
        <taxon>Pseudomonadota</taxon>
        <taxon>Alphaproteobacteria</taxon>
        <taxon>Hyphomicrobiales</taxon>
        <taxon>Boseaceae</taxon>
        <taxon>Bosea</taxon>
    </lineage>
</organism>
<keyword evidence="2" id="KW-0479">Metal-binding</keyword>
<evidence type="ECO:0000256" key="2">
    <source>
        <dbReference type="ARBA" id="ARBA00022723"/>
    </source>
</evidence>
<comment type="similarity">
    <text evidence="1">Belongs to the Gfa family.</text>
</comment>
<sequence length="147" mass="15877">MASSHQTLSGGCLCGAVRFTATPEKQEMDVCHCGMCRKWSGGVFMAVPCSGVSVADEQALEVYPSSDWGERVFCRTCGSSLFWRLREGADGHVAVAFQAFDDQSSFDFVAEIFIDDKPALYAFAGERPRLTGDEFLARVAAKQGGTA</sequence>
<reference evidence="6" key="1">
    <citation type="submission" date="2020-09" db="EMBL/GenBank/DDBJ databases">
        <title>Bosea spartocytisi sp. nov. a root nodule endophyte of Spartocytisus supranubius in the high mountain ecosystem fo the Teide National Park (Canary Islands, Spain).</title>
        <authorList>
            <person name="Pulido-Suarez L."/>
            <person name="Peix A."/>
            <person name="Igual J.M."/>
            <person name="Socas-Perez N."/>
            <person name="Velazquez E."/>
            <person name="Flores-Felix J.D."/>
            <person name="Leon-Barrios M."/>
        </authorList>
    </citation>
    <scope>NUCLEOTIDE SEQUENCE</scope>
    <source>
        <strain evidence="6">SSUT16</strain>
    </source>
</reference>